<accession>A0A2I0J2W9</accession>
<organism evidence="2 3">
    <name type="scientific">Punica granatum</name>
    <name type="common">Pomegranate</name>
    <dbReference type="NCBI Taxonomy" id="22663"/>
    <lineage>
        <taxon>Eukaryota</taxon>
        <taxon>Viridiplantae</taxon>
        <taxon>Streptophyta</taxon>
        <taxon>Embryophyta</taxon>
        <taxon>Tracheophyta</taxon>
        <taxon>Spermatophyta</taxon>
        <taxon>Magnoliopsida</taxon>
        <taxon>eudicotyledons</taxon>
        <taxon>Gunneridae</taxon>
        <taxon>Pentapetalae</taxon>
        <taxon>rosids</taxon>
        <taxon>malvids</taxon>
        <taxon>Myrtales</taxon>
        <taxon>Lythraceae</taxon>
        <taxon>Punica</taxon>
    </lineage>
</organism>
<dbReference type="AlphaFoldDB" id="A0A2I0J2W9"/>
<name>A0A2I0J2W9_PUNGR</name>
<dbReference type="Proteomes" id="UP000233551">
    <property type="component" value="Unassembled WGS sequence"/>
</dbReference>
<feature type="compositionally biased region" description="Low complexity" evidence="1">
    <location>
        <begin position="181"/>
        <end position="193"/>
    </location>
</feature>
<reference evidence="2 3" key="1">
    <citation type="submission" date="2017-11" db="EMBL/GenBank/DDBJ databases">
        <title>De-novo sequencing of pomegranate (Punica granatum L.) genome.</title>
        <authorList>
            <person name="Akparov Z."/>
            <person name="Amiraslanov A."/>
            <person name="Hajiyeva S."/>
            <person name="Abbasov M."/>
            <person name="Kaur K."/>
            <person name="Hamwieh A."/>
            <person name="Solovyev V."/>
            <person name="Salamov A."/>
            <person name="Braich B."/>
            <person name="Kosarev P."/>
            <person name="Mahmoud A."/>
            <person name="Hajiyev E."/>
            <person name="Babayeva S."/>
            <person name="Izzatullayeva V."/>
            <person name="Mammadov A."/>
            <person name="Mammadov A."/>
            <person name="Sharifova S."/>
            <person name="Ojaghi J."/>
            <person name="Eynullazada K."/>
            <person name="Bayramov B."/>
            <person name="Abdulazimova A."/>
            <person name="Shahmuradov I."/>
        </authorList>
    </citation>
    <scope>NUCLEOTIDE SEQUENCE [LARGE SCALE GENOMIC DNA]</scope>
    <source>
        <strain evidence="3">cv. AG2017</strain>
        <tissue evidence="2">Leaf</tissue>
    </source>
</reference>
<sequence length="213" mass="23554">MAVMSKDLVIYGYFICMRDFIILQGCCPYVVSAHCFNLPALRGGINNNLDYNPNTIIEEYRVDPGSIFIVRLYGRQVRFLKFGTKLRAGQGPGSARWLPAIPAGPKRPNRGYSRFSPKTGRNLNGKRMELQLNGQKYNSAREGEDPEGKKEKLAPSIPAVSTSVKSKPDTAWPKRRPELSPAPSRAVVAASRGANRRPQPRAAAAPRSRPLFG</sequence>
<comment type="caution">
    <text evidence="2">The sequence shown here is derived from an EMBL/GenBank/DDBJ whole genome shotgun (WGS) entry which is preliminary data.</text>
</comment>
<evidence type="ECO:0000256" key="1">
    <source>
        <dbReference type="SAM" id="MobiDB-lite"/>
    </source>
</evidence>
<proteinExistence type="predicted"/>
<feature type="compositionally biased region" description="Low complexity" evidence="1">
    <location>
        <begin position="200"/>
        <end position="213"/>
    </location>
</feature>
<gene>
    <name evidence="2" type="ORF">CRG98_029231</name>
</gene>
<evidence type="ECO:0000313" key="2">
    <source>
        <dbReference type="EMBL" id="PKI50403.1"/>
    </source>
</evidence>
<feature type="region of interest" description="Disordered" evidence="1">
    <location>
        <begin position="97"/>
        <end position="213"/>
    </location>
</feature>
<feature type="compositionally biased region" description="Basic and acidic residues" evidence="1">
    <location>
        <begin position="139"/>
        <end position="153"/>
    </location>
</feature>
<dbReference type="EMBL" id="PGOL01002117">
    <property type="protein sequence ID" value="PKI50403.1"/>
    <property type="molecule type" value="Genomic_DNA"/>
</dbReference>
<protein>
    <submittedName>
        <fullName evidence="2">Uncharacterized protein</fullName>
    </submittedName>
</protein>
<evidence type="ECO:0000313" key="3">
    <source>
        <dbReference type="Proteomes" id="UP000233551"/>
    </source>
</evidence>
<keyword evidence="3" id="KW-1185">Reference proteome</keyword>